<sequence length="71" mass="7773">MADPISLAALQATRRLLLRRLVKLLAWSMPLILGAALTAVVYAAVLVVGLDYSVRLGWRFLRGPREPCGRG</sequence>
<keyword evidence="3" id="KW-1185">Reference proteome</keyword>
<protein>
    <submittedName>
        <fullName evidence="2">Uncharacterized protein</fullName>
    </submittedName>
</protein>
<dbReference type="HOGENOM" id="CLU_2738690_0_0_11"/>
<organism evidence="2 3">
    <name type="scientific">Phycicoccus elongatus Lp2</name>
    <dbReference type="NCBI Taxonomy" id="1193181"/>
    <lineage>
        <taxon>Bacteria</taxon>
        <taxon>Bacillati</taxon>
        <taxon>Actinomycetota</taxon>
        <taxon>Actinomycetes</taxon>
        <taxon>Micrococcales</taxon>
        <taxon>Intrasporangiaceae</taxon>
        <taxon>Phycicoccus</taxon>
    </lineage>
</organism>
<comment type="caution">
    <text evidence="2">The sequence shown here is derived from an EMBL/GenBank/DDBJ whole genome shotgun (WGS) entry which is preliminary data.</text>
</comment>
<name>N0E3C7_9MICO</name>
<keyword evidence="1" id="KW-1133">Transmembrane helix</keyword>
<keyword evidence="1" id="KW-0472">Membrane</keyword>
<dbReference type="AlphaFoldDB" id="N0E3C7"/>
<evidence type="ECO:0000256" key="1">
    <source>
        <dbReference type="SAM" id="Phobius"/>
    </source>
</evidence>
<feature type="transmembrane region" description="Helical" evidence="1">
    <location>
        <begin position="24"/>
        <end position="50"/>
    </location>
</feature>
<dbReference type="EMBL" id="CAIZ01000069">
    <property type="protein sequence ID" value="CCH69399.1"/>
    <property type="molecule type" value="Genomic_DNA"/>
</dbReference>
<keyword evidence="1" id="KW-0812">Transmembrane</keyword>
<accession>N0E3C7</accession>
<dbReference type="Proteomes" id="UP000013167">
    <property type="component" value="Unassembled WGS sequence"/>
</dbReference>
<reference evidence="2 3" key="1">
    <citation type="journal article" date="2013" name="ISME J.">
        <title>A metabolic model for members of the genus Tetrasphaera involved in enhanced biological phosphorus removal.</title>
        <authorList>
            <person name="Kristiansen R."/>
            <person name="Nguyen H.T.T."/>
            <person name="Saunders A.M."/>
            <person name="Nielsen J.L."/>
            <person name="Wimmer R."/>
            <person name="Le V.Q."/>
            <person name="McIlroy S.J."/>
            <person name="Petrovski S."/>
            <person name="Seviour R.J."/>
            <person name="Calteau A."/>
            <person name="Nielsen K.L."/>
            <person name="Nielsen P.H."/>
        </authorList>
    </citation>
    <scope>NUCLEOTIDE SEQUENCE [LARGE SCALE GENOMIC DNA]</scope>
    <source>
        <strain evidence="2 3">Lp2</strain>
    </source>
</reference>
<dbReference type="STRING" id="1193181.BN10_1600003"/>
<evidence type="ECO:0000313" key="2">
    <source>
        <dbReference type="EMBL" id="CCH69399.1"/>
    </source>
</evidence>
<proteinExistence type="predicted"/>
<gene>
    <name evidence="2" type="ORF">BN10_1600003</name>
</gene>
<evidence type="ECO:0000313" key="3">
    <source>
        <dbReference type="Proteomes" id="UP000013167"/>
    </source>
</evidence>